<proteinExistence type="inferred from homology"/>
<comment type="catalytic activity">
    <reaction evidence="3 4">
        <text>[thioredoxin]-disulfide + L-methionine + H2O = L-methionine (S)-S-oxide + [thioredoxin]-dithiol</text>
        <dbReference type="Rhea" id="RHEA:19993"/>
        <dbReference type="Rhea" id="RHEA-COMP:10698"/>
        <dbReference type="Rhea" id="RHEA-COMP:10700"/>
        <dbReference type="ChEBI" id="CHEBI:15377"/>
        <dbReference type="ChEBI" id="CHEBI:29950"/>
        <dbReference type="ChEBI" id="CHEBI:50058"/>
        <dbReference type="ChEBI" id="CHEBI:57844"/>
        <dbReference type="ChEBI" id="CHEBI:58772"/>
        <dbReference type="EC" id="1.8.4.11"/>
    </reaction>
</comment>
<dbReference type="OrthoDB" id="4174719at2"/>
<dbReference type="HAMAP" id="MF_01401">
    <property type="entry name" value="MsrA"/>
    <property type="match status" value="1"/>
</dbReference>
<dbReference type="Gene3D" id="3.30.1060.10">
    <property type="entry name" value="Peptide methionine sulphoxide reductase MsrA"/>
    <property type="match status" value="1"/>
</dbReference>
<organism evidence="7 8">
    <name type="scientific">Pigmentiphaga aceris</name>
    <dbReference type="NCBI Taxonomy" id="1940612"/>
    <lineage>
        <taxon>Bacteria</taxon>
        <taxon>Pseudomonadati</taxon>
        <taxon>Pseudomonadota</taxon>
        <taxon>Betaproteobacteria</taxon>
        <taxon>Burkholderiales</taxon>
        <taxon>Alcaligenaceae</taxon>
        <taxon>Pigmentiphaga</taxon>
    </lineage>
</organism>
<dbReference type="InterPro" id="IPR036509">
    <property type="entry name" value="Met_Sox_Rdtase_MsrA_sf"/>
</dbReference>
<dbReference type="PANTHER" id="PTHR43774">
    <property type="entry name" value="PEPTIDE METHIONINE SULFOXIDE REDUCTASE"/>
    <property type="match status" value="1"/>
</dbReference>
<keyword evidence="8" id="KW-1185">Reference proteome</keyword>
<name>A0A5C0B1U5_9BURK</name>
<evidence type="ECO:0000256" key="3">
    <source>
        <dbReference type="ARBA" id="ARBA00048782"/>
    </source>
</evidence>
<comment type="similarity">
    <text evidence="4">Belongs to the MsrA Met sulfoxide reductase family.</text>
</comment>
<evidence type="ECO:0000313" key="7">
    <source>
        <dbReference type="EMBL" id="QEI07854.1"/>
    </source>
</evidence>
<dbReference type="Pfam" id="PF01625">
    <property type="entry name" value="PMSR"/>
    <property type="match status" value="1"/>
</dbReference>
<feature type="signal peptide" evidence="5">
    <location>
        <begin position="1"/>
        <end position="43"/>
    </location>
</feature>
<evidence type="ECO:0000256" key="1">
    <source>
        <dbReference type="ARBA" id="ARBA00023002"/>
    </source>
</evidence>
<dbReference type="InterPro" id="IPR002569">
    <property type="entry name" value="Met_Sox_Rdtase_MsrA_dom"/>
</dbReference>
<evidence type="ECO:0000256" key="2">
    <source>
        <dbReference type="ARBA" id="ARBA00047806"/>
    </source>
</evidence>
<dbReference type="GO" id="GO:0008113">
    <property type="term" value="F:peptide-methionine (S)-S-oxide reductase activity"/>
    <property type="evidence" value="ECO:0007669"/>
    <property type="project" value="UniProtKB-UniRule"/>
</dbReference>
<comment type="function">
    <text evidence="4">Has an important function as a repair enzyme for proteins that have been inactivated by oxidation. Catalyzes the reversible oxidation-reduction of methionine sulfoxide in proteins to methionine.</text>
</comment>
<keyword evidence="5" id="KW-0732">Signal</keyword>
<evidence type="ECO:0000256" key="5">
    <source>
        <dbReference type="SAM" id="SignalP"/>
    </source>
</evidence>
<dbReference type="EMBL" id="CP043046">
    <property type="protein sequence ID" value="QEI07854.1"/>
    <property type="molecule type" value="Genomic_DNA"/>
</dbReference>
<feature type="active site" evidence="4">
    <location>
        <position position="74"/>
    </location>
</feature>
<gene>
    <name evidence="4 7" type="primary">msrA</name>
    <name evidence="7" type="ORF">FXN63_19935</name>
</gene>
<sequence>MRSPRRDAILVSSAPIDVRRRVLLAALPCLGAVAAWRALPASAAELVTVIPSPSDDVVATSGAKEAVAVIAGGCFWGVQAVYQHVKGVRNAVSGYAGGDAKTANYDAIGSGRTGHAEAVKISYDPSQVSYGTLLQIFFSVVHNPTELNRQGPDTGTQYRSTIFPVDAEQRRVAERYIAQLDQTKLFRQKIATTIEPDKVFYPADDYHQDFLVRHPNHPYIVINDQPKIEQLKKVFPAQYQDKPVLVRSA</sequence>
<evidence type="ECO:0000256" key="4">
    <source>
        <dbReference type="HAMAP-Rule" id="MF_01401"/>
    </source>
</evidence>
<dbReference type="EC" id="1.8.4.11" evidence="4"/>
<dbReference type="NCBIfam" id="TIGR00401">
    <property type="entry name" value="msrA"/>
    <property type="match status" value="1"/>
</dbReference>
<evidence type="ECO:0000313" key="8">
    <source>
        <dbReference type="Proteomes" id="UP000325161"/>
    </source>
</evidence>
<dbReference type="SUPFAM" id="SSF55068">
    <property type="entry name" value="Peptide methionine sulfoxide reductase"/>
    <property type="match status" value="1"/>
</dbReference>
<protein>
    <recommendedName>
        <fullName evidence="4">Peptide methionine sulfoxide reductase MsrA</fullName>
        <shortName evidence="4">Protein-methionine-S-oxide reductase</shortName>
        <ecNumber evidence="4">1.8.4.11</ecNumber>
    </recommendedName>
    <alternativeName>
        <fullName evidence="4">Peptide-methionine (S)-S-oxide reductase</fullName>
        <shortName evidence="4">Peptide Met(O) reductase</shortName>
    </alternativeName>
</protein>
<dbReference type="KEGG" id="pacr:FXN63_19935"/>
<feature type="domain" description="Peptide methionine sulphoxide reductase MsrA" evidence="6">
    <location>
        <begin position="68"/>
        <end position="219"/>
    </location>
</feature>
<dbReference type="RefSeq" id="WP_148816901.1">
    <property type="nucleotide sequence ID" value="NZ_CP043046.1"/>
</dbReference>
<feature type="chain" id="PRO_5023066697" description="Peptide methionine sulfoxide reductase MsrA" evidence="5">
    <location>
        <begin position="44"/>
        <end position="249"/>
    </location>
</feature>
<reference evidence="7 8" key="1">
    <citation type="submission" date="2019-08" db="EMBL/GenBank/DDBJ databases">
        <title>Amphibian skin-associated Pigmentiphaga: genome sequence and occurrence across geography and hosts.</title>
        <authorList>
            <person name="Bletz M.C."/>
            <person name="Bunk B."/>
            <person name="Sproeer C."/>
            <person name="Biwer P."/>
            <person name="Reiter S."/>
            <person name="Rabemananjara F.C.E."/>
            <person name="Schulz S."/>
            <person name="Overmann J."/>
            <person name="Vences M."/>
        </authorList>
    </citation>
    <scope>NUCLEOTIDE SEQUENCE [LARGE SCALE GENOMIC DNA]</scope>
    <source>
        <strain evidence="7 8">Mada1488</strain>
    </source>
</reference>
<evidence type="ECO:0000259" key="6">
    <source>
        <dbReference type="Pfam" id="PF01625"/>
    </source>
</evidence>
<dbReference type="Proteomes" id="UP000325161">
    <property type="component" value="Chromosome"/>
</dbReference>
<comment type="catalytic activity">
    <reaction evidence="2 4">
        <text>L-methionyl-[protein] + [thioredoxin]-disulfide + H2O = L-methionyl-(S)-S-oxide-[protein] + [thioredoxin]-dithiol</text>
        <dbReference type="Rhea" id="RHEA:14217"/>
        <dbReference type="Rhea" id="RHEA-COMP:10698"/>
        <dbReference type="Rhea" id="RHEA-COMP:10700"/>
        <dbReference type="Rhea" id="RHEA-COMP:12313"/>
        <dbReference type="Rhea" id="RHEA-COMP:12315"/>
        <dbReference type="ChEBI" id="CHEBI:15377"/>
        <dbReference type="ChEBI" id="CHEBI:16044"/>
        <dbReference type="ChEBI" id="CHEBI:29950"/>
        <dbReference type="ChEBI" id="CHEBI:44120"/>
        <dbReference type="ChEBI" id="CHEBI:50058"/>
        <dbReference type="EC" id="1.8.4.11"/>
    </reaction>
</comment>
<accession>A0A5C0B1U5</accession>
<dbReference type="PANTHER" id="PTHR43774:SF1">
    <property type="entry name" value="PEPTIDE METHIONINE SULFOXIDE REDUCTASE MSRA 2"/>
    <property type="match status" value="1"/>
</dbReference>
<dbReference type="AlphaFoldDB" id="A0A5C0B1U5"/>
<keyword evidence="1 4" id="KW-0560">Oxidoreductase</keyword>
<dbReference type="GO" id="GO:0033744">
    <property type="term" value="F:L-methionine:thioredoxin-disulfide S-oxidoreductase activity"/>
    <property type="evidence" value="ECO:0007669"/>
    <property type="project" value="RHEA"/>
</dbReference>